<reference evidence="3" key="1">
    <citation type="journal article" date="2005" name="Nature">
        <title>The map-based sequence of the rice genome.</title>
        <authorList>
            <consortium name="International rice genome sequencing project (IRGSP)"/>
            <person name="Matsumoto T."/>
            <person name="Wu J."/>
            <person name="Kanamori H."/>
            <person name="Katayose Y."/>
            <person name="Fujisawa M."/>
            <person name="Namiki N."/>
            <person name="Mizuno H."/>
            <person name="Yamamoto K."/>
            <person name="Antonio B.A."/>
            <person name="Baba T."/>
            <person name="Sakata K."/>
            <person name="Nagamura Y."/>
            <person name="Aoki H."/>
            <person name="Arikawa K."/>
            <person name="Arita K."/>
            <person name="Bito T."/>
            <person name="Chiden Y."/>
            <person name="Fujitsuka N."/>
            <person name="Fukunaka R."/>
            <person name="Hamada M."/>
            <person name="Harada C."/>
            <person name="Hayashi A."/>
            <person name="Hijishita S."/>
            <person name="Honda M."/>
            <person name="Hosokawa S."/>
            <person name="Ichikawa Y."/>
            <person name="Idonuma A."/>
            <person name="Iijima M."/>
            <person name="Ikeda M."/>
            <person name="Ikeno M."/>
            <person name="Ito K."/>
            <person name="Ito S."/>
            <person name="Ito T."/>
            <person name="Ito Y."/>
            <person name="Ito Y."/>
            <person name="Iwabuchi A."/>
            <person name="Kamiya K."/>
            <person name="Karasawa W."/>
            <person name="Kurita K."/>
            <person name="Katagiri S."/>
            <person name="Kikuta A."/>
            <person name="Kobayashi H."/>
            <person name="Kobayashi N."/>
            <person name="Machita K."/>
            <person name="Maehara T."/>
            <person name="Masukawa M."/>
            <person name="Mizubayashi T."/>
            <person name="Mukai Y."/>
            <person name="Nagasaki H."/>
            <person name="Nagata Y."/>
            <person name="Naito S."/>
            <person name="Nakashima M."/>
            <person name="Nakama Y."/>
            <person name="Nakamichi Y."/>
            <person name="Nakamura M."/>
            <person name="Meguro A."/>
            <person name="Negishi M."/>
            <person name="Ohta I."/>
            <person name="Ohta T."/>
            <person name="Okamoto M."/>
            <person name="Ono N."/>
            <person name="Saji S."/>
            <person name="Sakaguchi M."/>
            <person name="Sakai K."/>
            <person name="Shibata M."/>
            <person name="Shimokawa T."/>
            <person name="Song J."/>
            <person name="Takazaki Y."/>
            <person name="Terasawa K."/>
            <person name="Tsugane M."/>
            <person name="Tsuji K."/>
            <person name="Ueda S."/>
            <person name="Waki K."/>
            <person name="Yamagata H."/>
            <person name="Yamamoto M."/>
            <person name="Yamamoto S."/>
            <person name="Yamane H."/>
            <person name="Yoshiki S."/>
            <person name="Yoshihara R."/>
            <person name="Yukawa K."/>
            <person name="Zhong H."/>
            <person name="Yano M."/>
            <person name="Yuan Q."/>
            <person name="Ouyang S."/>
            <person name="Liu J."/>
            <person name="Jones K.M."/>
            <person name="Gansberger K."/>
            <person name="Moffat K."/>
            <person name="Hill J."/>
            <person name="Bera J."/>
            <person name="Fadrosh D."/>
            <person name="Jin S."/>
            <person name="Johri S."/>
            <person name="Kim M."/>
            <person name="Overton L."/>
            <person name="Reardon M."/>
            <person name="Tsitrin T."/>
            <person name="Vuong H."/>
            <person name="Weaver B."/>
            <person name="Ciecko A."/>
            <person name="Tallon L."/>
            <person name="Jackson J."/>
            <person name="Pai G."/>
            <person name="Aken S.V."/>
            <person name="Utterback T."/>
            <person name="Reidmuller S."/>
            <person name="Feldblyum T."/>
            <person name="Hsiao J."/>
            <person name="Zismann V."/>
            <person name="Iobst S."/>
            <person name="de Vazeille A.R."/>
            <person name="Buell C.R."/>
            <person name="Ying K."/>
            <person name="Li Y."/>
            <person name="Lu T."/>
            <person name="Huang Y."/>
            <person name="Zhao Q."/>
            <person name="Feng Q."/>
            <person name="Zhang L."/>
            <person name="Zhu J."/>
            <person name="Weng Q."/>
            <person name="Mu J."/>
            <person name="Lu Y."/>
            <person name="Fan D."/>
            <person name="Liu Y."/>
            <person name="Guan J."/>
            <person name="Zhang Y."/>
            <person name="Yu S."/>
            <person name="Liu X."/>
            <person name="Zhang Y."/>
            <person name="Hong G."/>
            <person name="Han B."/>
            <person name="Choisne N."/>
            <person name="Demange N."/>
            <person name="Orjeda G."/>
            <person name="Samain S."/>
            <person name="Cattolico L."/>
            <person name="Pelletier E."/>
            <person name="Couloux A."/>
            <person name="Segurens B."/>
            <person name="Wincker P."/>
            <person name="D'Hont A."/>
            <person name="Scarpelli C."/>
            <person name="Weissenbach J."/>
            <person name="Salanoubat M."/>
            <person name="Quetier F."/>
            <person name="Yu Y."/>
            <person name="Kim H.R."/>
            <person name="Rambo T."/>
            <person name="Currie J."/>
            <person name="Collura K."/>
            <person name="Luo M."/>
            <person name="Yang T."/>
            <person name="Ammiraju J.S.S."/>
            <person name="Engler F."/>
            <person name="Soderlund C."/>
            <person name="Wing R.A."/>
            <person name="Palmer L.E."/>
            <person name="de la Bastide M."/>
            <person name="Spiegel L."/>
            <person name="Nascimento L."/>
            <person name="Zutavern T."/>
            <person name="O'Shaughnessy A."/>
            <person name="Dike S."/>
            <person name="Dedhia N."/>
            <person name="Preston R."/>
            <person name="Balija V."/>
            <person name="McCombie W.R."/>
            <person name="Chow T."/>
            <person name="Chen H."/>
            <person name="Chung M."/>
            <person name="Chen C."/>
            <person name="Shaw J."/>
            <person name="Wu H."/>
            <person name="Hsiao K."/>
            <person name="Chao Y."/>
            <person name="Chu M."/>
            <person name="Cheng C."/>
            <person name="Hour A."/>
            <person name="Lee P."/>
            <person name="Lin S."/>
            <person name="Lin Y."/>
            <person name="Liou J."/>
            <person name="Liu S."/>
            <person name="Hsing Y."/>
            <person name="Raghuvanshi S."/>
            <person name="Mohanty A."/>
            <person name="Bharti A.K."/>
            <person name="Gaur A."/>
            <person name="Gupta V."/>
            <person name="Kumar D."/>
            <person name="Ravi V."/>
            <person name="Vij S."/>
            <person name="Kapur A."/>
            <person name="Khurana P."/>
            <person name="Khurana P."/>
            <person name="Khurana J.P."/>
            <person name="Tyagi A.K."/>
            <person name="Gaikwad K."/>
            <person name="Singh A."/>
            <person name="Dalal V."/>
            <person name="Srivastava S."/>
            <person name="Dixit A."/>
            <person name="Pal A.K."/>
            <person name="Ghazi I.A."/>
            <person name="Yadav M."/>
            <person name="Pandit A."/>
            <person name="Bhargava A."/>
            <person name="Sureshbabu K."/>
            <person name="Batra K."/>
            <person name="Sharma T.R."/>
            <person name="Mohapatra T."/>
            <person name="Singh N.K."/>
            <person name="Messing J."/>
            <person name="Nelson A.B."/>
            <person name="Fuks G."/>
            <person name="Kavchok S."/>
            <person name="Keizer G."/>
            <person name="Linton E."/>
            <person name="Llaca V."/>
            <person name="Song R."/>
            <person name="Tanyolac B."/>
            <person name="Young S."/>
            <person name="Ho-Il K."/>
            <person name="Hahn J.H."/>
            <person name="Sangsakoo G."/>
            <person name="Vanavichit A."/>
            <person name="de Mattos Luiz.A.T."/>
            <person name="Zimmer P.D."/>
            <person name="Malone G."/>
            <person name="Dellagostin O."/>
            <person name="de Oliveira A.C."/>
            <person name="Bevan M."/>
            <person name="Bancroft I."/>
            <person name="Minx P."/>
            <person name="Cordum H."/>
            <person name="Wilson R."/>
            <person name="Cheng Z."/>
            <person name="Jin W."/>
            <person name="Jiang J."/>
            <person name="Leong S.A."/>
            <person name="Iwama H."/>
            <person name="Gojobori T."/>
            <person name="Itoh T."/>
            <person name="Niimura Y."/>
            <person name="Fujii Y."/>
            <person name="Habara T."/>
            <person name="Sakai H."/>
            <person name="Sato Y."/>
            <person name="Wilson G."/>
            <person name="Kumar K."/>
            <person name="McCouch S."/>
            <person name="Juretic N."/>
            <person name="Hoen D."/>
            <person name="Wright S."/>
            <person name="Bruskiewich R."/>
            <person name="Bureau T."/>
            <person name="Miyao A."/>
            <person name="Hirochika H."/>
            <person name="Nishikawa T."/>
            <person name="Kadowaki K."/>
            <person name="Sugiura M."/>
            <person name="Burr B."/>
            <person name="Sasaki T."/>
        </authorList>
    </citation>
    <scope>NUCLEOTIDE SEQUENCE [LARGE SCALE GENOMIC DNA]</scope>
    <source>
        <strain evidence="3">cv. Nipponbare</strain>
    </source>
</reference>
<dbReference type="AlphaFoldDB" id="Q5Z5U0"/>
<dbReference type="EMBL" id="AP005468">
    <property type="protein sequence ID" value="BAD62000.1"/>
    <property type="molecule type" value="Genomic_DNA"/>
</dbReference>
<sequence length="93" mass="10379">MPCGYGVPIISTESAKQCARGTAALRRCMEANAEHFKADIRAMDEGLDEDQRRRGSPPAPDGDEDEFIASSLKWRWWTGMQRSQHNQGALTPD</sequence>
<proteinExistence type="predicted"/>
<protein>
    <submittedName>
        <fullName evidence="2">Uncharacterized protein</fullName>
    </submittedName>
</protein>
<name>Q5Z5U0_ORYSJ</name>
<evidence type="ECO:0000256" key="1">
    <source>
        <dbReference type="SAM" id="MobiDB-lite"/>
    </source>
</evidence>
<feature type="compositionally biased region" description="Basic and acidic residues" evidence="1">
    <location>
        <begin position="40"/>
        <end position="53"/>
    </location>
</feature>
<accession>Q5Z5U0</accession>
<reference evidence="3" key="2">
    <citation type="journal article" date="2008" name="Nucleic Acids Res.">
        <title>The rice annotation project database (RAP-DB): 2008 update.</title>
        <authorList>
            <consortium name="The rice annotation project (RAP)"/>
        </authorList>
    </citation>
    <scope>GENOME REANNOTATION</scope>
    <source>
        <strain evidence="3">cv. Nipponbare</strain>
    </source>
</reference>
<dbReference type="Proteomes" id="UP000000763">
    <property type="component" value="Chromosome 6"/>
</dbReference>
<evidence type="ECO:0000313" key="3">
    <source>
        <dbReference type="Proteomes" id="UP000000763"/>
    </source>
</evidence>
<gene>
    <name evidence="2" type="primary">OSJNBa0020P04.46</name>
</gene>
<evidence type="ECO:0000313" key="2">
    <source>
        <dbReference type="EMBL" id="BAD62000.1"/>
    </source>
</evidence>
<feature type="region of interest" description="Disordered" evidence="1">
    <location>
        <begin position="40"/>
        <end position="67"/>
    </location>
</feature>
<organism evidence="2 3">
    <name type="scientific">Oryza sativa subsp. japonica</name>
    <name type="common">Rice</name>
    <dbReference type="NCBI Taxonomy" id="39947"/>
    <lineage>
        <taxon>Eukaryota</taxon>
        <taxon>Viridiplantae</taxon>
        <taxon>Streptophyta</taxon>
        <taxon>Embryophyta</taxon>
        <taxon>Tracheophyta</taxon>
        <taxon>Spermatophyta</taxon>
        <taxon>Magnoliopsida</taxon>
        <taxon>Liliopsida</taxon>
        <taxon>Poales</taxon>
        <taxon>Poaceae</taxon>
        <taxon>BOP clade</taxon>
        <taxon>Oryzoideae</taxon>
        <taxon>Oryzeae</taxon>
        <taxon>Oryzinae</taxon>
        <taxon>Oryza</taxon>
        <taxon>Oryza sativa</taxon>
    </lineage>
</organism>